<keyword evidence="3" id="KW-1185">Reference proteome</keyword>
<feature type="region of interest" description="Disordered" evidence="1">
    <location>
        <begin position="1"/>
        <end position="25"/>
    </location>
</feature>
<evidence type="ECO:0000313" key="2">
    <source>
        <dbReference type="EMBL" id="KAG8096201.1"/>
    </source>
</evidence>
<evidence type="ECO:0000313" key="3">
    <source>
        <dbReference type="Proteomes" id="UP000729402"/>
    </source>
</evidence>
<protein>
    <submittedName>
        <fullName evidence="2">Uncharacterized protein</fullName>
    </submittedName>
</protein>
<evidence type="ECO:0000256" key="1">
    <source>
        <dbReference type="SAM" id="MobiDB-lite"/>
    </source>
</evidence>
<feature type="region of interest" description="Disordered" evidence="1">
    <location>
        <begin position="39"/>
        <end position="75"/>
    </location>
</feature>
<dbReference type="Proteomes" id="UP000729402">
    <property type="component" value="Unassembled WGS sequence"/>
</dbReference>
<reference evidence="2" key="2">
    <citation type="submission" date="2021-02" db="EMBL/GenBank/DDBJ databases">
        <authorList>
            <person name="Kimball J.A."/>
            <person name="Haas M.W."/>
            <person name="Macchietto M."/>
            <person name="Kono T."/>
            <person name="Duquette J."/>
            <person name="Shao M."/>
        </authorList>
    </citation>
    <scope>NUCLEOTIDE SEQUENCE</scope>
    <source>
        <tissue evidence="2">Fresh leaf tissue</tissue>
    </source>
</reference>
<dbReference type="AlphaFoldDB" id="A0A8J5WVF8"/>
<sequence>MLDCLPSPPESMDEKLGKQSPLQENLCKQHTEREHLFKQHDMEVSEQHGMDAIDSMSSGTEVPNSQEENKQDYNE</sequence>
<name>A0A8J5WVF8_ZIZPA</name>
<proteinExistence type="predicted"/>
<feature type="compositionally biased region" description="Basic and acidic residues" evidence="1">
    <location>
        <begin position="39"/>
        <end position="51"/>
    </location>
</feature>
<gene>
    <name evidence="2" type="ORF">GUJ93_ZPchr0013g35518</name>
</gene>
<organism evidence="2 3">
    <name type="scientific">Zizania palustris</name>
    <name type="common">Northern wild rice</name>
    <dbReference type="NCBI Taxonomy" id="103762"/>
    <lineage>
        <taxon>Eukaryota</taxon>
        <taxon>Viridiplantae</taxon>
        <taxon>Streptophyta</taxon>
        <taxon>Embryophyta</taxon>
        <taxon>Tracheophyta</taxon>
        <taxon>Spermatophyta</taxon>
        <taxon>Magnoliopsida</taxon>
        <taxon>Liliopsida</taxon>
        <taxon>Poales</taxon>
        <taxon>Poaceae</taxon>
        <taxon>BOP clade</taxon>
        <taxon>Oryzoideae</taxon>
        <taxon>Oryzeae</taxon>
        <taxon>Zizaniinae</taxon>
        <taxon>Zizania</taxon>
    </lineage>
</organism>
<dbReference type="EMBL" id="JAAALK010000079">
    <property type="protein sequence ID" value="KAG8096201.1"/>
    <property type="molecule type" value="Genomic_DNA"/>
</dbReference>
<comment type="caution">
    <text evidence="2">The sequence shown here is derived from an EMBL/GenBank/DDBJ whole genome shotgun (WGS) entry which is preliminary data.</text>
</comment>
<accession>A0A8J5WVF8</accession>
<reference evidence="2" key="1">
    <citation type="journal article" date="2021" name="bioRxiv">
        <title>Whole Genome Assembly and Annotation of Northern Wild Rice, Zizania palustris L., Supports a Whole Genome Duplication in the Zizania Genus.</title>
        <authorList>
            <person name="Haas M."/>
            <person name="Kono T."/>
            <person name="Macchietto M."/>
            <person name="Millas R."/>
            <person name="McGilp L."/>
            <person name="Shao M."/>
            <person name="Duquette J."/>
            <person name="Hirsch C.N."/>
            <person name="Kimball J."/>
        </authorList>
    </citation>
    <scope>NUCLEOTIDE SEQUENCE</scope>
    <source>
        <tissue evidence="2">Fresh leaf tissue</tissue>
    </source>
</reference>
<feature type="compositionally biased region" description="Polar residues" evidence="1">
    <location>
        <begin position="55"/>
        <end position="66"/>
    </location>
</feature>